<dbReference type="Proteomes" id="UP000618319">
    <property type="component" value="Unassembled WGS sequence"/>
</dbReference>
<comment type="caution">
    <text evidence="2">The sequence shown here is derived from an EMBL/GenBank/DDBJ whole genome shotgun (WGS) entry which is preliminary data.</text>
</comment>
<organism evidence="2 3">
    <name type="scientific">Sphingobacterium pedocola</name>
    <dbReference type="NCBI Taxonomy" id="2082722"/>
    <lineage>
        <taxon>Bacteria</taxon>
        <taxon>Pseudomonadati</taxon>
        <taxon>Bacteroidota</taxon>
        <taxon>Sphingobacteriia</taxon>
        <taxon>Sphingobacteriales</taxon>
        <taxon>Sphingobacteriaceae</taxon>
        <taxon>Sphingobacterium</taxon>
    </lineage>
</organism>
<keyword evidence="1" id="KW-0175">Coiled coil</keyword>
<evidence type="ECO:0000256" key="1">
    <source>
        <dbReference type="SAM" id="Coils"/>
    </source>
</evidence>
<sequence>MYAIFSVLIERHSYLQYLKWRAKRRLASLKNEISAMQRSLHRNELQQHIRSGSSHGLGNLLQELYDWTDPGKASALPHMEVIVHYLLLGFSNYEQSAYMSLQREIDMVSSLAALYDDKIRGRLAITVDGKVAGRKIPRFLLLSLAHDVVKHTDWSSPHCLVDIQIGVTDESFVLHIQNTRAATANWHTGHDGTGLRRLRDNLDALYPGQYLLHHDMDGNLFELHLEIHYLRN</sequence>
<reference evidence="2 3" key="1">
    <citation type="submission" date="2018-02" db="EMBL/GenBank/DDBJ databases">
        <title>Sphingobacterium KA21.</title>
        <authorList>
            <person name="Vasarhelyi B.M."/>
            <person name="Deshmukh S."/>
            <person name="Balint B."/>
            <person name="Kukolya J."/>
        </authorList>
    </citation>
    <scope>NUCLEOTIDE SEQUENCE [LARGE SCALE GENOMIC DNA]</scope>
    <source>
        <strain evidence="2 3">Ka21</strain>
    </source>
</reference>
<evidence type="ECO:0008006" key="4">
    <source>
        <dbReference type="Google" id="ProtNLM"/>
    </source>
</evidence>
<keyword evidence="3" id="KW-1185">Reference proteome</keyword>
<feature type="coiled-coil region" evidence="1">
    <location>
        <begin position="19"/>
        <end position="46"/>
    </location>
</feature>
<protein>
    <recommendedName>
        <fullName evidence="4">Signal transduction histidine kinase internal region domain-containing protein</fullName>
    </recommendedName>
</protein>
<name>A0ABR9T751_9SPHI</name>
<accession>A0ABR9T751</accession>
<evidence type="ECO:0000313" key="3">
    <source>
        <dbReference type="Proteomes" id="UP000618319"/>
    </source>
</evidence>
<dbReference type="EMBL" id="PSKQ01000019">
    <property type="protein sequence ID" value="MBE8721161.1"/>
    <property type="molecule type" value="Genomic_DNA"/>
</dbReference>
<gene>
    <name evidence="2" type="ORF">C4F40_10540</name>
</gene>
<evidence type="ECO:0000313" key="2">
    <source>
        <dbReference type="EMBL" id="MBE8721161.1"/>
    </source>
</evidence>
<proteinExistence type="predicted"/>